<comment type="similarity">
    <text evidence="7">Belongs to the zinc-containing alcohol dehydrogenase family. DOIA dehydrogenase subfamily.</text>
</comment>
<dbReference type="InterPro" id="IPR050129">
    <property type="entry name" value="Zn_alcohol_dh"/>
</dbReference>
<dbReference type="PANTHER" id="PTHR43401:SF2">
    <property type="entry name" value="L-THREONINE 3-DEHYDROGENASE"/>
    <property type="match status" value="1"/>
</dbReference>
<dbReference type="RefSeq" id="WP_189172919.1">
    <property type="nucleotide sequence ID" value="NZ_BMNG01000002.1"/>
</dbReference>
<keyword evidence="15" id="KW-1185">Reference proteome</keyword>
<dbReference type="Pfam" id="PF00107">
    <property type="entry name" value="ADH_zinc_N"/>
    <property type="match status" value="1"/>
</dbReference>
<dbReference type="Proteomes" id="UP000656881">
    <property type="component" value="Unassembled WGS sequence"/>
</dbReference>
<sequence length="340" mass="36697">MRRYELVGRRDIRLVTDAPVPEPGPGQVLVRVRSCSVCNRSDLAYFHYYGLREHCATGCYGHEIAGVVEATGPGVTRVAAGQRVFVRTPLTTGYAEYALAREIAVGVLPDAIPFEQGSLLQLLPLAVHATRGVGLGDRVVIVGQGPVGQMALRMAVRRGAAHVTVVDLDEWRLERSRRAGADATRRTDGSASQLATIGEEFRGAGEEYDVAIDAVGTPTTLNASVGLVRQNGLVVMLGTHHVDTHVTVDLVTWERKGLRVHSSAEPVDTARAEALAVAERLLRHGADTLRLSDLHTHTYALDELPKAMEQLSASRSLYPDAERAPYDGPPPETLKVAIVP</sequence>
<proteinExistence type="inferred from homology"/>
<evidence type="ECO:0000256" key="7">
    <source>
        <dbReference type="ARBA" id="ARBA00038004"/>
    </source>
</evidence>
<comment type="pathway">
    <text evidence="6">Metabolic intermediate biosynthesis; 2-deoxystreptamine biosynthesis; 2-deoxystreptamine from D-glucose 6-phosphate: step 3/4.</text>
</comment>
<evidence type="ECO:0000256" key="10">
    <source>
        <dbReference type="ARBA" id="ARBA00048685"/>
    </source>
</evidence>
<evidence type="ECO:0000256" key="8">
    <source>
        <dbReference type="ARBA" id="ARBA00039102"/>
    </source>
</evidence>
<evidence type="ECO:0000259" key="13">
    <source>
        <dbReference type="SMART" id="SM00829"/>
    </source>
</evidence>
<evidence type="ECO:0000313" key="15">
    <source>
        <dbReference type="Proteomes" id="UP000656881"/>
    </source>
</evidence>
<keyword evidence="3 12" id="KW-0862">Zinc</keyword>
<keyword evidence="4" id="KW-0560">Oxidoreductase</keyword>
<dbReference type="SMART" id="SM00829">
    <property type="entry name" value="PKS_ER"/>
    <property type="match status" value="1"/>
</dbReference>
<dbReference type="SUPFAM" id="SSF50129">
    <property type="entry name" value="GroES-like"/>
    <property type="match status" value="1"/>
</dbReference>
<evidence type="ECO:0000256" key="3">
    <source>
        <dbReference type="ARBA" id="ARBA00022833"/>
    </source>
</evidence>
<gene>
    <name evidence="14" type="ORF">GCM10012286_09030</name>
</gene>
<keyword evidence="2 12" id="KW-0479">Metal-binding</keyword>
<evidence type="ECO:0000256" key="9">
    <source>
        <dbReference type="ARBA" id="ARBA00039387"/>
    </source>
</evidence>
<dbReference type="SUPFAM" id="SSF51735">
    <property type="entry name" value="NAD(P)-binding Rossmann-fold domains"/>
    <property type="match status" value="1"/>
</dbReference>
<evidence type="ECO:0000256" key="12">
    <source>
        <dbReference type="RuleBase" id="RU361277"/>
    </source>
</evidence>
<comment type="catalytic activity">
    <reaction evidence="11">
        <text>2-deoxy-scyllo-inosamine + NADP(+) = 3-amino-2,3-dideoxy-scyllo-inosose + NADPH + H(+)</text>
        <dbReference type="Rhea" id="RHEA:33879"/>
        <dbReference type="ChEBI" id="CHEBI:15378"/>
        <dbReference type="ChEBI" id="CHEBI:57783"/>
        <dbReference type="ChEBI" id="CHEBI:58349"/>
        <dbReference type="ChEBI" id="CHEBI:65002"/>
        <dbReference type="ChEBI" id="CHEBI:65003"/>
        <dbReference type="EC" id="1.1.1.329"/>
    </reaction>
</comment>
<dbReference type="InterPro" id="IPR002328">
    <property type="entry name" value="ADH_Zn_CS"/>
</dbReference>
<comment type="catalytic activity">
    <reaction evidence="10">
        <text>2-deoxy-scyllo-inosamine + NAD(+) = 3-amino-2,3-dideoxy-scyllo-inosose + NADH + H(+)</text>
        <dbReference type="Rhea" id="RHEA:33883"/>
        <dbReference type="ChEBI" id="CHEBI:15378"/>
        <dbReference type="ChEBI" id="CHEBI:57540"/>
        <dbReference type="ChEBI" id="CHEBI:57945"/>
        <dbReference type="ChEBI" id="CHEBI:65002"/>
        <dbReference type="ChEBI" id="CHEBI:65003"/>
        <dbReference type="EC" id="1.1.1.329"/>
    </reaction>
</comment>
<evidence type="ECO:0000256" key="2">
    <source>
        <dbReference type="ARBA" id="ARBA00022723"/>
    </source>
</evidence>
<evidence type="ECO:0000256" key="11">
    <source>
        <dbReference type="ARBA" id="ARBA00049085"/>
    </source>
</evidence>
<evidence type="ECO:0000256" key="6">
    <source>
        <dbReference type="ARBA" id="ARBA00037908"/>
    </source>
</evidence>
<accession>A0ABQ2LKS6</accession>
<dbReference type="Gene3D" id="3.40.50.720">
    <property type="entry name" value="NAD(P)-binding Rossmann-like Domain"/>
    <property type="match status" value="1"/>
</dbReference>
<dbReference type="InterPro" id="IPR020843">
    <property type="entry name" value="ER"/>
</dbReference>
<dbReference type="Pfam" id="PF08240">
    <property type="entry name" value="ADH_N"/>
    <property type="match status" value="1"/>
</dbReference>
<dbReference type="EMBL" id="BMNG01000002">
    <property type="protein sequence ID" value="GGO36666.1"/>
    <property type="molecule type" value="Genomic_DNA"/>
</dbReference>
<protein>
    <recommendedName>
        <fullName evidence="9">2-deoxy-scyllo-inosamine dehydrogenase</fullName>
        <ecNumber evidence="8">1.1.1.329</ecNumber>
    </recommendedName>
</protein>
<dbReference type="InterPro" id="IPR011032">
    <property type="entry name" value="GroES-like_sf"/>
</dbReference>
<dbReference type="Gene3D" id="3.90.180.10">
    <property type="entry name" value="Medium-chain alcohol dehydrogenases, catalytic domain"/>
    <property type="match status" value="2"/>
</dbReference>
<organism evidence="14 15">
    <name type="scientific">Streptomyces lasiicapitis</name>
    <dbReference type="NCBI Taxonomy" id="1923961"/>
    <lineage>
        <taxon>Bacteria</taxon>
        <taxon>Bacillati</taxon>
        <taxon>Actinomycetota</taxon>
        <taxon>Actinomycetes</taxon>
        <taxon>Kitasatosporales</taxon>
        <taxon>Streptomycetaceae</taxon>
        <taxon>Streptomyces</taxon>
    </lineage>
</organism>
<evidence type="ECO:0000256" key="1">
    <source>
        <dbReference type="ARBA" id="ARBA00001947"/>
    </source>
</evidence>
<dbReference type="PROSITE" id="PS00059">
    <property type="entry name" value="ADH_ZINC"/>
    <property type="match status" value="1"/>
</dbReference>
<reference evidence="15" key="1">
    <citation type="journal article" date="2019" name="Int. J. Syst. Evol. Microbiol.">
        <title>The Global Catalogue of Microorganisms (GCM) 10K type strain sequencing project: providing services to taxonomists for standard genome sequencing and annotation.</title>
        <authorList>
            <consortium name="The Broad Institute Genomics Platform"/>
            <consortium name="The Broad Institute Genome Sequencing Center for Infectious Disease"/>
            <person name="Wu L."/>
            <person name="Ma J."/>
        </authorList>
    </citation>
    <scope>NUCLEOTIDE SEQUENCE [LARGE SCALE GENOMIC DNA]</scope>
    <source>
        <strain evidence="15">CGMCC 4.7349</strain>
    </source>
</reference>
<evidence type="ECO:0000256" key="5">
    <source>
        <dbReference type="ARBA" id="ARBA00037678"/>
    </source>
</evidence>
<name>A0ABQ2LKS6_9ACTN</name>
<comment type="function">
    <text evidence="5">Catalyzes the oxidation of 2-deoxy-scyllo-inosamine (DOIA) with NAD(+) or NADP(+), forming 3-amino-2,3-dideoxy-scyllo-inosose (amino-DOI).</text>
</comment>
<dbReference type="InterPro" id="IPR036291">
    <property type="entry name" value="NAD(P)-bd_dom_sf"/>
</dbReference>
<dbReference type="EC" id="1.1.1.329" evidence="8"/>
<feature type="domain" description="Enoyl reductase (ER)" evidence="13">
    <location>
        <begin position="8"/>
        <end position="317"/>
    </location>
</feature>
<evidence type="ECO:0000313" key="14">
    <source>
        <dbReference type="EMBL" id="GGO36666.1"/>
    </source>
</evidence>
<comment type="caution">
    <text evidence="14">The sequence shown here is derived from an EMBL/GenBank/DDBJ whole genome shotgun (WGS) entry which is preliminary data.</text>
</comment>
<dbReference type="InterPro" id="IPR013149">
    <property type="entry name" value="ADH-like_C"/>
</dbReference>
<comment type="cofactor">
    <cofactor evidence="1 12">
        <name>Zn(2+)</name>
        <dbReference type="ChEBI" id="CHEBI:29105"/>
    </cofactor>
</comment>
<dbReference type="PANTHER" id="PTHR43401">
    <property type="entry name" value="L-THREONINE 3-DEHYDROGENASE"/>
    <property type="match status" value="1"/>
</dbReference>
<dbReference type="InterPro" id="IPR013154">
    <property type="entry name" value="ADH-like_N"/>
</dbReference>
<evidence type="ECO:0000256" key="4">
    <source>
        <dbReference type="ARBA" id="ARBA00023002"/>
    </source>
</evidence>